<keyword evidence="5" id="KW-1185">Reference proteome</keyword>
<evidence type="ECO:0000259" key="3">
    <source>
        <dbReference type="PROSITE" id="PS50977"/>
    </source>
</evidence>
<feature type="domain" description="HTH tetR-type" evidence="3">
    <location>
        <begin position="5"/>
        <end position="65"/>
    </location>
</feature>
<dbReference type="InterPro" id="IPR001647">
    <property type="entry name" value="HTH_TetR"/>
</dbReference>
<dbReference type="SUPFAM" id="SSF46689">
    <property type="entry name" value="Homeodomain-like"/>
    <property type="match status" value="1"/>
</dbReference>
<dbReference type="PANTHER" id="PTHR30055:SF200">
    <property type="entry name" value="HTH-TYPE TRANSCRIPTIONAL REPRESSOR BDCR"/>
    <property type="match status" value="1"/>
</dbReference>
<dbReference type="Proteomes" id="UP001448858">
    <property type="component" value="Chromosome"/>
</dbReference>
<name>A0ABZ2ZVH2_9MICC</name>
<reference evidence="4 5" key="1">
    <citation type="submission" date="2024-04" db="EMBL/GenBank/DDBJ databases">
        <title>Arthrobacter sp. from Plains bison fecal sample.</title>
        <authorList>
            <person name="Ruzzini A."/>
        </authorList>
    </citation>
    <scope>NUCLEOTIDE SEQUENCE [LARGE SCALE GENOMIC DNA]</scope>
    <source>
        <strain evidence="4 5">EINP1</strain>
    </source>
</reference>
<dbReference type="Pfam" id="PF00440">
    <property type="entry name" value="TetR_N"/>
    <property type="match status" value="1"/>
</dbReference>
<dbReference type="Gene3D" id="1.10.357.10">
    <property type="entry name" value="Tetracycline Repressor, domain 2"/>
    <property type="match status" value="1"/>
</dbReference>
<evidence type="ECO:0000313" key="5">
    <source>
        <dbReference type="Proteomes" id="UP001448858"/>
    </source>
</evidence>
<dbReference type="PROSITE" id="PS50977">
    <property type="entry name" value="HTH_TETR_2"/>
    <property type="match status" value="1"/>
</dbReference>
<feature type="DNA-binding region" description="H-T-H motif" evidence="2">
    <location>
        <begin position="28"/>
        <end position="47"/>
    </location>
</feature>
<evidence type="ECO:0000256" key="2">
    <source>
        <dbReference type="PROSITE-ProRule" id="PRU00335"/>
    </source>
</evidence>
<gene>
    <name evidence="4" type="ORF">AAE021_00730</name>
</gene>
<evidence type="ECO:0000313" key="4">
    <source>
        <dbReference type="EMBL" id="WZP16148.1"/>
    </source>
</evidence>
<proteinExistence type="predicted"/>
<accession>A0ABZ2ZVH2</accession>
<organism evidence="4 5">
    <name type="scientific">Arthrobacter citreus</name>
    <dbReference type="NCBI Taxonomy" id="1670"/>
    <lineage>
        <taxon>Bacteria</taxon>
        <taxon>Bacillati</taxon>
        <taxon>Actinomycetota</taxon>
        <taxon>Actinomycetes</taxon>
        <taxon>Micrococcales</taxon>
        <taxon>Micrococcaceae</taxon>
        <taxon>Arthrobacter</taxon>
    </lineage>
</organism>
<dbReference type="InterPro" id="IPR050109">
    <property type="entry name" value="HTH-type_TetR-like_transc_reg"/>
</dbReference>
<dbReference type="EMBL" id="CP151657">
    <property type="protein sequence ID" value="WZP16148.1"/>
    <property type="molecule type" value="Genomic_DNA"/>
</dbReference>
<sequence>MTAQPSARERLLDAADALAFRQGVAATPVDEILRQANVAPATLYAHFGNKEGLIVSALQRRLARWDGVWQQEIDDAPSPEGKLLAVLPAIRRFREAASAARWCAFLGVAAESPHPGQPLKDALAGDTQLLTSRLRGLSVPVAGAARADALAGQLVLIFTGVLGMILRGMDTGDAVSMGLRTAEAAVEAVRRQAFRHGA</sequence>
<dbReference type="RefSeq" id="WP_342023795.1">
    <property type="nucleotide sequence ID" value="NZ_CP151657.1"/>
</dbReference>
<dbReference type="PRINTS" id="PR00455">
    <property type="entry name" value="HTHTETR"/>
</dbReference>
<evidence type="ECO:0000256" key="1">
    <source>
        <dbReference type="ARBA" id="ARBA00023125"/>
    </source>
</evidence>
<protein>
    <submittedName>
        <fullName evidence="4">TetR/AcrR family transcriptional regulator</fullName>
    </submittedName>
</protein>
<dbReference type="InterPro" id="IPR009057">
    <property type="entry name" value="Homeodomain-like_sf"/>
</dbReference>
<dbReference type="PANTHER" id="PTHR30055">
    <property type="entry name" value="HTH-TYPE TRANSCRIPTIONAL REGULATOR RUTR"/>
    <property type="match status" value="1"/>
</dbReference>
<keyword evidence="1 2" id="KW-0238">DNA-binding</keyword>